<evidence type="ECO:0000313" key="3">
    <source>
        <dbReference type="Proteomes" id="UP000018201"/>
    </source>
</evidence>
<evidence type="ECO:0000313" key="2">
    <source>
        <dbReference type="EMBL" id="CDI81972.1"/>
    </source>
</evidence>
<reference evidence="2" key="1">
    <citation type="submission" date="2013-10" db="EMBL/GenBank/DDBJ databases">
        <title>Genomic analysis of the causative agents of coccidiosis in chickens.</title>
        <authorList>
            <person name="Reid A.J."/>
            <person name="Blake D."/>
            <person name="Billington K."/>
            <person name="Browne H."/>
            <person name="Dunn M."/>
            <person name="Hung S."/>
            <person name="Kawahara F."/>
            <person name="Miranda-Saavedra D."/>
            <person name="Mourier T."/>
            <person name="Nagra H."/>
            <person name="Otto T.D."/>
            <person name="Rawlings N."/>
            <person name="Sanchez A."/>
            <person name="Sanders M."/>
            <person name="Subramaniam C."/>
            <person name="Tay Y."/>
            <person name="Dear P."/>
            <person name="Doerig C."/>
            <person name="Gruber A."/>
            <person name="Parkinson J."/>
            <person name="Shirley M."/>
            <person name="Wan K.L."/>
            <person name="Berriman M."/>
            <person name="Tomley F."/>
            <person name="Pain A."/>
        </authorList>
    </citation>
    <scope>NUCLEOTIDE SEQUENCE [LARGE SCALE GENOMIC DNA]</scope>
    <source>
        <strain evidence="2">Houghton</strain>
    </source>
</reference>
<dbReference type="Proteomes" id="UP000018201">
    <property type="component" value="Unassembled WGS sequence"/>
</dbReference>
<dbReference type="VEuPathDB" id="ToxoDB:EPH_0010230"/>
<organism evidence="2 3">
    <name type="scientific">Eimeria praecox</name>
    <dbReference type="NCBI Taxonomy" id="51316"/>
    <lineage>
        <taxon>Eukaryota</taxon>
        <taxon>Sar</taxon>
        <taxon>Alveolata</taxon>
        <taxon>Apicomplexa</taxon>
        <taxon>Conoidasida</taxon>
        <taxon>Coccidia</taxon>
        <taxon>Eucoccidiorida</taxon>
        <taxon>Eimeriorina</taxon>
        <taxon>Eimeriidae</taxon>
        <taxon>Eimeria</taxon>
    </lineage>
</organism>
<sequence length="181" mass="19068">MEDRAEIVSRNPLARPPLRPYEVFVTRRVPLVVYFKRCVKLLRGPYAKAVIRGTGSCIETAICVAQDVVAAFGGQGVGATGLEAPTAAEATKGKAEAVFAAAASALAALGSSSNASILSLSAETSSVQAFDEVFSLGNRNNSDKEEALEAAGIQQELSSFVRQRNISAIKIELQRMSPPPS</sequence>
<dbReference type="EMBL" id="HG692184">
    <property type="protein sequence ID" value="CDI81972.1"/>
    <property type="molecule type" value="Genomic_DNA"/>
</dbReference>
<keyword evidence="1" id="KW-0694">RNA-binding</keyword>
<protein>
    <submittedName>
        <fullName evidence="2">Uncharacterized protein</fullName>
    </submittedName>
</protein>
<dbReference type="OrthoDB" id="416729at2759"/>
<reference evidence="2" key="2">
    <citation type="submission" date="2013-10" db="EMBL/GenBank/DDBJ databases">
        <authorList>
            <person name="Aslett M."/>
        </authorList>
    </citation>
    <scope>NUCLEOTIDE SEQUENCE [LARGE SCALE GENOMIC DNA]</scope>
    <source>
        <strain evidence="2">Houghton</strain>
    </source>
</reference>
<dbReference type="GO" id="GO:0003723">
    <property type="term" value="F:RNA binding"/>
    <property type="evidence" value="ECO:0007669"/>
    <property type="project" value="UniProtKB-KW"/>
</dbReference>
<evidence type="ECO:0000256" key="1">
    <source>
        <dbReference type="ARBA" id="ARBA00022884"/>
    </source>
</evidence>
<keyword evidence="3" id="KW-1185">Reference proteome</keyword>
<dbReference type="AlphaFoldDB" id="U6GQW5"/>
<dbReference type="InterPro" id="IPR036882">
    <property type="entry name" value="Alba-like_dom_sf"/>
</dbReference>
<accession>U6GQW5</accession>
<proteinExistence type="predicted"/>
<gene>
    <name evidence="2" type="ORF">EPH_0010230</name>
</gene>
<dbReference type="SUPFAM" id="SSF82704">
    <property type="entry name" value="AlbA-like"/>
    <property type="match status" value="1"/>
</dbReference>
<name>U6GQW5_9EIME</name>